<dbReference type="EMBL" id="AWTC01000008">
    <property type="protein sequence ID" value="EST11998.1"/>
    <property type="molecule type" value="Genomic_DNA"/>
</dbReference>
<name>V6IX96_9BACL</name>
<dbReference type="AlphaFoldDB" id="V6IX96"/>
<evidence type="ECO:0000313" key="1">
    <source>
        <dbReference type="EMBL" id="EST11998.1"/>
    </source>
</evidence>
<keyword evidence="2" id="KW-1185">Reference proteome</keyword>
<dbReference type="PATRIC" id="fig|1395513.3.peg.1996"/>
<gene>
    <name evidence="1" type="ORF">P343_09900</name>
</gene>
<protein>
    <submittedName>
        <fullName evidence="1">Uncharacterized protein</fullName>
    </submittedName>
</protein>
<dbReference type="STRING" id="1395513.P343_09900"/>
<reference evidence="1 2" key="1">
    <citation type="journal article" date="2013" name="Genome Announc.">
        <title>Genome Sequence of Sporolactobacillus laevolacticus DSM442, an Efficient Polymer-Grade D-Lactate Producer from Agricultural Waste Cottonseed as a Nitrogen Source.</title>
        <authorList>
            <person name="Wang H."/>
            <person name="Wang L."/>
            <person name="Ju J."/>
            <person name="Yu B."/>
            <person name="Ma Y."/>
        </authorList>
    </citation>
    <scope>NUCLEOTIDE SEQUENCE [LARGE SCALE GENOMIC DNA]</scope>
    <source>
        <strain evidence="1 2">DSM 442</strain>
    </source>
</reference>
<proteinExistence type="predicted"/>
<sequence>MGEERNRIDRILFLYDKLIMGDIVYKSELTTQFNVHERTIRRDIQDIKYYMARFYINRDIMYDPKVGGYRLIYSESIQLSWSRWIALSKVLLDSQLLTKAESMQFIHSVASQLDKEKHQKFIANMRANLNHYKSERQKNRMLDKVELVYQALSHKKMLYLVQENKAYTLCPVGLVYKQSHFFLAALLNEPLHKETQYSLKPVPIMIRENLSIKIDSASFTLPPSFSFDEEEFKKRCMPP</sequence>
<organism evidence="1 2">
    <name type="scientific">Sporolactobacillus laevolacticus DSM 442</name>
    <dbReference type="NCBI Taxonomy" id="1395513"/>
    <lineage>
        <taxon>Bacteria</taxon>
        <taxon>Bacillati</taxon>
        <taxon>Bacillota</taxon>
        <taxon>Bacilli</taxon>
        <taxon>Bacillales</taxon>
        <taxon>Sporolactobacillaceae</taxon>
        <taxon>Sporolactobacillus</taxon>
    </lineage>
</organism>
<dbReference type="eggNOG" id="COG2378">
    <property type="taxonomic scope" value="Bacteria"/>
</dbReference>
<accession>V6IX96</accession>
<evidence type="ECO:0000313" key="2">
    <source>
        <dbReference type="Proteomes" id="UP000018296"/>
    </source>
</evidence>
<dbReference type="Proteomes" id="UP000018296">
    <property type="component" value="Unassembled WGS sequence"/>
</dbReference>
<comment type="caution">
    <text evidence="1">The sequence shown here is derived from an EMBL/GenBank/DDBJ whole genome shotgun (WGS) entry which is preliminary data.</text>
</comment>